<reference evidence="1 2" key="1">
    <citation type="journal article" date="2018" name="Front. Plant Sci.">
        <title>Red Clover (Trifolium pratense) and Zigzag Clover (T. medium) - A Picture of Genomic Similarities and Differences.</title>
        <authorList>
            <person name="Dluhosova J."/>
            <person name="Istvanek J."/>
            <person name="Nedelnik J."/>
            <person name="Repkova J."/>
        </authorList>
    </citation>
    <scope>NUCLEOTIDE SEQUENCE [LARGE SCALE GENOMIC DNA]</scope>
    <source>
        <strain evidence="2">cv. 10/8</strain>
        <tissue evidence="1">Leaf</tissue>
    </source>
</reference>
<keyword evidence="2" id="KW-1185">Reference proteome</keyword>
<proteinExistence type="predicted"/>
<protein>
    <submittedName>
        <fullName evidence="1">Uncharacterized protein</fullName>
    </submittedName>
</protein>
<accession>A0A392TA26</accession>
<dbReference type="AlphaFoldDB" id="A0A392TA26"/>
<organism evidence="1 2">
    <name type="scientific">Trifolium medium</name>
    <dbReference type="NCBI Taxonomy" id="97028"/>
    <lineage>
        <taxon>Eukaryota</taxon>
        <taxon>Viridiplantae</taxon>
        <taxon>Streptophyta</taxon>
        <taxon>Embryophyta</taxon>
        <taxon>Tracheophyta</taxon>
        <taxon>Spermatophyta</taxon>
        <taxon>Magnoliopsida</taxon>
        <taxon>eudicotyledons</taxon>
        <taxon>Gunneridae</taxon>
        <taxon>Pentapetalae</taxon>
        <taxon>rosids</taxon>
        <taxon>fabids</taxon>
        <taxon>Fabales</taxon>
        <taxon>Fabaceae</taxon>
        <taxon>Papilionoideae</taxon>
        <taxon>50 kb inversion clade</taxon>
        <taxon>NPAAA clade</taxon>
        <taxon>Hologalegina</taxon>
        <taxon>IRL clade</taxon>
        <taxon>Trifolieae</taxon>
        <taxon>Trifolium</taxon>
    </lineage>
</organism>
<evidence type="ECO:0000313" key="2">
    <source>
        <dbReference type="Proteomes" id="UP000265520"/>
    </source>
</evidence>
<feature type="non-terminal residue" evidence="1">
    <location>
        <position position="1"/>
    </location>
</feature>
<sequence length="87" mass="9759">RCPIIFLFSSRSLDGDLSLAGLPLSFFHIFLGKALLNQDFNCILQMDVVFNHMPVASMVSTVFASIYVSLDGQLFWIPNVYLLEIST</sequence>
<evidence type="ECO:0000313" key="1">
    <source>
        <dbReference type="EMBL" id="MCI57929.1"/>
    </source>
</evidence>
<comment type="caution">
    <text evidence="1">The sequence shown here is derived from an EMBL/GenBank/DDBJ whole genome shotgun (WGS) entry which is preliminary data.</text>
</comment>
<dbReference type="EMBL" id="LXQA010537577">
    <property type="protein sequence ID" value="MCI57929.1"/>
    <property type="molecule type" value="Genomic_DNA"/>
</dbReference>
<dbReference type="Proteomes" id="UP000265520">
    <property type="component" value="Unassembled WGS sequence"/>
</dbReference>
<name>A0A392TA26_9FABA</name>